<dbReference type="GO" id="GO:0003676">
    <property type="term" value="F:nucleic acid binding"/>
    <property type="evidence" value="ECO:0007669"/>
    <property type="project" value="InterPro"/>
</dbReference>
<keyword evidence="2" id="KW-0378">Hydrolase</keyword>
<dbReference type="InterPro" id="IPR012337">
    <property type="entry name" value="RNaseH-like_sf"/>
</dbReference>
<dbReference type="GO" id="GO:0016787">
    <property type="term" value="F:hydrolase activity"/>
    <property type="evidence" value="ECO:0007669"/>
    <property type="project" value="UniProtKB-KW"/>
</dbReference>
<dbReference type="SUPFAM" id="SSF53098">
    <property type="entry name" value="Ribonuclease H-like"/>
    <property type="match status" value="1"/>
</dbReference>
<dbReference type="InterPro" id="IPR057670">
    <property type="entry name" value="SH3_retrovirus"/>
</dbReference>
<accession>A0A6D2IIK8</accession>
<dbReference type="InterPro" id="IPR001584">
    <property type="entry name" value="Integrase_cat-core"/>
</dbReference>
<keyword evidence="6" id="KW-1185">Reference proteome</keyword>
<proteinExistence type="predicted"/>
<dbReference type="AlphaFoldDB" id="A0A6D2IIK8"/>
<dbReference type="Pfam" id="PF07727">
    <property type="entry name" value="RVT_2"/>
    <property type="match status" value="1"/>
</dbReference>
<dbReference type="PANTHER" id="PTHR42648">
    <property type="entry name" value="TRANSPOSASE, PUTATIVE-RELATED"/>
    <property type="match status" value="1"/>
</dbReference>
<evidence type="ECO:0000256" key="1">
    <source>
        <dbReference type="ARBA" id="ARBA00022723"/>
    </source>
</evidence>
<feature type="domain" description="Integrase catalytic" evidence="4">
    <location>
        <begin position="1"/>
        <end position="106"/>
    </location>
</feature>
<dbReference type="InterPro" id="IPR039537">
    <property type="entry name" value="Retrotran_Ty1/copia-like"/>
</dbReference>
<comment type="caution">
    <text evidence="5">The sequence shown here is derived from an EMBL/GenBank/DDBJ whole genome shotgun (WGS) entry which is preliminary data.</text>
</comment>
<dbReference type="InterPro" id="IPR036397">
    <property type="entry name" value="RNaseH_sf"/>
</dbReference>
<evidence type="ECO:0000259" key="4">
    <source>
        <dbReference type="PROSITE" id="PS50994"/>
    </source>
</evidence>
<dbReference type="InterPro" id="IPR013103">
    <property type="entry name" value="RVT_2"/>
</dbReference>
<dbReference type="OrthoDB" id="1938465at2759"/>
<evidence type="ECO:0000313" key="6">
    <source>
        <dbReference type="Proteomes" id="UP000467841"/>
    </source>
</evidence>
<dbReference type="Pfam" id="PF25597">
    <property type="entry name" value="SH3_retrovirus"/>
    <property type="match status" value="1"/>
</dbReference>
<evidence type="ECO:0000256" key="2">
    <source>
        <dbReference type="ARBA" id="ARBA00022801"/>
    </source>
</evidence>
<dbReference type="Proteomes" id="UP000467841">
    <property type="component" value="Unassembled WGS sequence"/>
</dbReference>
<gene>
    <name evidence="5" type="ORF">MERR_LOCUS14666</name>
</gene>
<feature type="region of interest" description="Disordered" evidence="3">
    <location>
        <begin position="241"/>
        <end position="266"/>
    </location>
</feature>
<dbReference type="PROSITE" id="PS50994">
    <property type="entry name" value="INTEGRASE"/>
    <property type="match status" value="1"/>
</dbReference>
<dbReference type="GO" id="GO:0046872">
    <property type="term" value="F:metal ion binding"/>
    <property type="evidence" value="ECO:0007669"/>
    <property type="project" value="UniProtKB-KW"/>
</dbReference>
<evidence type="ECO:0000313" key="5">
    <source>
        <dbReference type="EMBL" id="CAA7027431.1"/>
    </source>
</evidence>
<dbReference type="Gene3D" id="3.30.420.10">
    <property type="entry name" value="Ribonuclease H-like superfamily/Ribonuclease H"/>
    <property type="match status" value="1"/>
</dbReference>
<name>A0A6D2IIK8_9BRAS</name>
<keyword evidence="1" id="KW-0479">Metal-binding</keyword>
<evidence type="ECO:0000256" key="3">
    <source>
        <dbReference type="SAM" id="MobiDB-lite"/>
    </source>
</evidence>
<sequence>MAERQFGKQVKAILSDNGTEFMCLSSYFQEHGILHQTSCVDTPQQNGRVERKHRHILNVAHACLFQAQLPVTFWGESILAATHLINRTPTRVLDGKSPYEILFGKPPTYDLLCTFGCLCYAHHRARDKDKFGPRSRKCIFVGYPYGKKGWRLYDLEKDQFFVSRDVQFQENVFPFHLTVTESSPATPLLSPDAIIDDDWNFTPPLIPPLVVIPSTTETEPPPEPVIEPNTVITPAVSALESTETDNASNHEETPPPSPGLPELLGRGHRSKKTSVLLKDFVTQNVHYSPSHALSLAPSDSKPSQTVSGKTLYPLTKYLSDIGFTAHHIAFMAAVLDSEEPQHFKDAILIKEWCEAMKKEIEALEGNHTWDIVDLPPGKTAIGSKWVYKLKFNTYGSLERHKARLVAMGNREQEGIDFKETFAPVVKLTTVRHLLAVAAAKDWEVH</sequence>
<dbReference type="PANTHER" id="PTHR42648:SF31">
    <property type="entry name" value="RNA-DIRECTED DNA POLYMERASE"/>
    <property type="match status" value="1"/>
</dbReference>
<dbReference type="EMBL" id="CACVBM020001056">
    <property type="protein sequence ID" value="CAA7027431.1"/>
    <property type="molecule type" value="Genomic_DNA"/>
</dbReference>
<reference evidence="5" key="1">
    <citation type="submission" date="2020-01" db="EMBL/GenBank/DDBJ databases">
        <authorList>
            <person name="Mishra B."/>
        </authorList>
    </citation>
    <scope>NUCLEOTIDE SEQUENCE [LARGE SCALE GENOMIC DNA]</scope>
</reference>
<protein>
    <recommendedName>
        <fullName evidence="4">Integrase catalytic domain-containing protein</fullName>
    </recommendedName>
</protein>
<organism evidence="5 6">
    <name type="scientific">Microthlaspi erraticum</name>
    <dbReference type="NCBI Taxonomy" id="1685480"/>
    <lineage>
        <taxon>Eukaryota</taxon>
        <taxon>Viridiplantae</taxon>
        <taxon>Streptophyta</taxon>
        <taxon>Embryophyta</taxon>
        <taxon>Tracheophyta</taxon>
        <taxon>Spermatophyta</taxon>
        <taxon>Magnoliopsida</taxon>
        <taxon>eudicotyledons</taxon>
        <taxon>Gunneridae</taxon>
        <taxon>Pentapetalae</taxon>
        <taxon>rosids</taxon>
        <taxon>malvids</taxon>
        <taxon>Brassicales</taxon>
        <taxon>Brassicaceae</taxon>
        <taxon>Coluteocarpeae</taxon>
        <taxon>Microthlaspi</taxon>
    </lineage>
</organism>
<dbReference type="GO" id="GO:0015074">
    <property type="term" value="P:DNA integration"/>
    <property type="evidence" value="ECO:0007669"/>
    <property type="project" value="InterPro"/>
</dbReference>